<dbReference type="InterPro" id="IPR045304">
    <property type="entry name" value="LbH_SAT"/>
</dbReference>
<dbReference type="PANTHER" id="PTHR42811">
    <property type="entry name" value="SERINE ACETYLTRANSFERASE"/>
    <property type="match status" value="1"/>
</dbReference>
<dbReference type="Proteomes" id="UP000054683">
    <property type="component" value="Unassembled WGS sequence"/>
</dbReference>
<protein>
    <submittedName>
        <fullName evidence="4">Serine acetyltransferase</fullName>
    </submittedName>
</protein>
<dbReference type="AlphaFoldDB" id="A0A158J9Q4"/>
<dbReference type="EMBL" id="FCOK02000075">
    <property type="protein sequence ID" value="SAL65020.1"/>
    <property type="molecule type" value="Genomic_DNA"/>
</dbReference>
<reference evidence="4 5" key="1">
    <citation type="submission" date="2016-01" db="EMBL/GenBank/DDBJ databases">
        <authorList>
            <person name="Oliw E.H."/>
        </authorList>
    </citation>
    <scope>NUCLEOTIDE SEQUENCE [LARGE SCALE GENOMIC DNA]</scope>
    <source>
        <strain evidence="4">LMG 27134</strain>
    </source>
</reference>
<evidence type="ECO:0000256" key="2">
    <source>
        <dbReference type="ARBA" id="ARBA00022679"/>
    </source>
</evidence>
<dbReference type="GO" id="GO:0006535">
    <property type="term" value="P:cysteine biosynthetic process from serine"/>
    <property type="evidence" value="ECO:0007669"/>
    <property type="project" value="InterPro"/>
</dbReference>
<dbReference type="GO" id="GO:0009001">
    <property type="term" value="F:serine O-acetyltransferase activity"/>
    <property type="evidence" value="ECO:0007669"/>
    <property type="project" value="InterPro"/>
</dbReference>
<dbReference type="InterPro" id="IPR011004">
    <property type="entry name" value="Trimer_LpxA-like_sf"/>
</dbReference>
<dbReference type="SUPFAM" id="SSF51161">
    <property type="entry name" value="Trimeric LpxA-like enzymes"/>
    <property type="match status" value="1"/>
</dbReference>
<dbReference type="PIRSF" id="PIRSF000441">
    <property type="entry name" value="CysE"/>
    <property type="match status" value="1"/>
</dbReference>
<dbReference type="InterPro" id="IPR005881">
    <property type="entry name" value="Ser_O-AcTrfase"/>
</dbReference>
<dbReference type="CDD" id="cd03354">
    <property type="entry name" value="LbH_SAT"/>
    <property type="match status" value="1"/>
</dbReference>
<evidence type="ECO:0000256" key="3">
    <source>
        <dbReference type="ARBA" id="ARBA00023315"/>
    </source>
</evidence>
<organism evidence="4 5">
    <name type="scientific">Caballeronia udeis</name>
    <dbReference type="NCBI Taxonomy" id="1232866"/>
    <lineage>
        <taxon>Bacteria</taxon>
        <taxon>Pseudomonadati</taxon>
        <taxon>Pseudomonadota</taxon>
        <taxon>Betaproteobacteria</taxon>
        <taxon>Burkholderiales</taxon>
        <taxon>Burkholderiaceae</taxon>
        <taxon>Caballeronia</taxon>
    </lineage>
</organism>
<gene>
    <name evidence="4" type="ORF">AWB69_07339</name>
</gene>
<dbReference type="Pfam" id="PF00132">
    <property type="entry name" value="Hexapep"/>
    <property type="match status" value="1"/>
</dbReference>
<comment type="similarity">
    <text evidence="1">Belongs to the transferase hexapeptide repeat family.</text>
</comment>
<keyword evidence="3" id="KW-0012">Acyltransferase</keyword>
<dbReference type="Gene3D" id="2.160.10.10">
    <property type="entry name" value="Hexapeptide repeat proteins"/>
    <property type="match status" value="1"/>
</dbReference>
<dbReference type="GO" id="GO:0005737">
    <property type="term" value="C:cytoplasm"/>
    <property type="evidence" value="ECO:0007669"/>
    <property type="project" value="InterPro"/>
</dbReference>
<dbReference type="InterPro" id="IPR001451">
    <property type="entry name" value="Hexapep"/>
</dbReference>
<name>A0A158J9Q4_9BURK</name>
<evidence type="ECO:0000313" key="4">
    <source>
        <dbReference type="EMBL" id="SAL65020.1"/>
    </source>
</evidence>
<evidence type="ECO:0000313" key="5">
    <source>
        <dbReference type="Proteomes" id="UP000054683"/>
    </source>
</evidence>
<keyword evidence="2 4" id="KW-0808">Transferase</keyword>
<proteinExistence type="inferred from homology"/>
<accession>A0A158J9Q4</accession>
<sequence length="156" mass="16789">MKDQKLHPTRAFIQLMTIYPEYRNLFYHRVGWLGKIVSPLCRPMNTLFISTDIIGPGLFIQHGFATIIAAKSVGANCWINQQVTIGYSSANDCPTIGDNVTINAGAKVIGGVAIGNNSKVGANAVVVKNVPANSTVVGVPARIVRRDGKRVDEPLS</sequence>
<evidence type="ECO:0000256" key="1">
    <source>
        <dbReference type="ARBA" id="ARBA00007274"/>
    </source>
</evidence>